<evidence type="ECO:0008006" key="3">
    <source>
        <dbReference type="Google" id="ProtNLM"/>
    </source>
</evidence>
<reference evidence="1" key="1">
    <citation type="submission" date="2024-05" db="EMBL/GenBank/DDBJ databases">
        <title>Isolation and characterization of Sporomusa carbonis sp. nov., a carboxydotrophic hydrogenogen in the genus of Sporomusa isolated from a charcoal burning pile.</title>
        <authorList>
            <person name="Boeer T."/>
            <person name="Rosenbaum F."/>
            <person name="Eysell L."/>
            <person name="Mueller V."/>
            <person name="Daniel R."/>
            <person name="Poehlein A."/>
        </authorList>
    </citation>
    <scope>NUCLEOTIDE SEQUENCE [LARGE SCALE GENOMIC DNA]</scope>
    <source>
        <strain evidence="1">DSM 10669</strain>
    </source>
</reference>
<dbReference type="RefSeq" id="WP_094607487.1">
    <property type="nucleotide sequence ID" value="NZ_CP155573.1"/>
</dbReference>
<protein>
    <recommendedName>
        <fullName evidence="3">HEPN domain-containing protein</fullName>
    </recommendedName>
</protein>
<accession>A0ABZ3IKZ1</accession>
<sequence>MPKGDKTPASYDKTAIYYIKKGDKEWAKASSDPNNAYRYKYARDFYTQAKKVLKAKVERYELPEDENTLKEIKKLIKQVEKHVN</sequence>
<gene>
    <name evidence="1" type="ORF">SPSIL_024360</name>
</gene>
<evidence type="ECO:0000313" key="1">
    <source>
        <dbReference type="EMBL" id="XFO66286.1"/>
    </source>
</evidence>
<evidence type="ECO:0000313" key="2">
    <source>
        <dbReference type="Proteomes" id="UP000216752"/>
    </source>
</evidence>
<dbReference type="Proteomes" id="UP000216752">
    <property type="component" value="Chromosome"/>
</dbReference>
<dbReference type="EMBL" id="CP155573">
    <property type="protein sequence ID" value="XFO66286.1"/>
    <property type="molecule type" value="Genomic_DNA"/>
</dbReference>
<keyword evidence="2" id="KW-1185">Reference proteome</keyword>
<organism evidence="1 2">
    <name type="scientific">Sporomusa silvacetica DSM 10669</name>
    <dbReference type="NCBI Taxonomy" id="1123289"/>
    <lineage>
        <taxon>Bacteria</taxon>
        <taxon>Bacillati</taxon>
        <taxon>Bacillota</taxon>
        <taxon>Negativicutes</taxon>
        <taxon>Selenomonadales</taxon>
        <taxon>Sporomusaceae</taxon>
        <taxon>Sporomusa</taxon>
    </lineage>
</organism>
<name>A0ABZ3IKZ1_9FIRM</name>
<proteinExistence type="predicted"/>